<dbReference type="SMART" id="SM00089">
    <property type="entry name" value="PKD"/>
    <property type="match status" value="1"/>
</dbReference>
<dbReference type="InterPro" id="IPR022409">
    <property type="entry name" value="PKD/Chitinase_dom"/>
</dbReference>
<dbReference type="SMART" id="SM00429">
    <property type="entry name" value="IPT"/>
    <property type="match status" value="5"/>
</dbReference>
<dbReference type="eggNOG" id="COG3291">
    <property type="taxonomic scope" value="Bacteria"/>
</dbReference>
<dbReference type="InterPro" id="IPR035986">
    <property type="entry name" value="PKD_dom_sf"/>
</dbReference>
<dbReference type="Gene3D" id="2.130.10.10">
    <property type="entry name" value="YVTN repeat-like/Quinoprotein amine dehydrogenase"/>
    <property type="match status" value="2"/>
</dbReference>
<dbReference type="InterPro" id="IPR051200">
    <property type="entry name" value="Host-pathogen_enzymatic-act"/>
</dbReference>
<dbReference type="CDD" id="cd00603">
    <property type="entry name" value="IPT_PCSR"/>
    <property type="match status" value="1"/>
</dbReference>
<dbReference type="CDD" id="cd00146">
    <property type="entry name" value="PKD"/>
    <property type="match status" value="1"/>
</dbReference>
<dbReference type="RefSeq" id="WP_041016756.1">
    <property type="nucleotide sequence ID" value="NZ_CCEJ010000003.1"/>
</dbReference>
<dbReference type="InterPro" id="IPR013783">
    <property type="entry name" value="Ig-like_fold"/>
</dbReference>
<accession>A0A090D098</accession>
<dbReference type="Proteomes" id="UP000031552">
    <property type="component" value="Unassembled WGS sequence"/>
</dbReference>
<evidence type="ECO:0000313" key="3">
    <source>
        <dbReference type="EMBL" id="CDR33225.1"/>
    </source>
</evidence>
<feature type="signal peptide" evidence="1">
    <location>
        <begin position="1"/>
        <end position="22"/>
    </location>
</feature>
<evidence type="ECO:0000259" key="2">
    <source>
        <dbReference type="PROSITE" id="PS50093"/>
    </source>
</evidence>
<dbReference type="AlphaFoldDB" id="A0A090D098"/>
<dbReference type="InterPro" id="IPR014756">
    <property type="entry name" value="Ig_E-set"/>
</dbReference>
<keyword evidence="4" id="KW-1185">Reference proteome</keyword>
<reference evidence="3" key="2">
    <citation type="submission" date="2014-09" db="EMBL/GenBank/DDBJ databases">
        <title>Criblamydia sequanensis harbors a mega-plasmid encoding arsenite resistance.</title>
        <authorList>
            <person name="Bertelli C."/>
            <person name="Goesmann A."/>
            <person name="Greub G."/>
        </authorList>
    </citation>
    <scope>NUCLEOTIDE SEQUENCE [LARGE SCALE GENOMIC DNA]</scope>
    <source>
        <strain evidence="3">CRIB-18</strain>
    </source>
</reference>
<gene>
    <name evidence="3" type="ORF">CSEC_0388</name>
</gene>
<organism evidence="3 4">
    <name type="scientific">Candidatus Criblamydia sequanensis CRIB-18</name>
    <dbReference type="NCBI Taxonomy" id="1437425"/>
    <lineage>
        <taxon>Bacteria</taxon>
        <taxon>Pseudomonadati</taxon>
        <taxon>Chlamydiota</taxon>
        <taxon>Chlamydiia</taxon>
        <taxon>Parachlamydiales</taxon>
        <taxon>Candidatus Criblamydiaceae</taxon>
        <taxon>Candidatus Criblamydia</taxon>
    </lineage>
</organism>
<sequence length="958" mass="98152">MSLIRVLFLSLSFLLISNNWLRADPPEVISVNPKSYSTTGGEEITIFGSNFTGTTAVSIGPYTAASFNEVGDFAVTAILPAMVPGPYYVSVTTAEGTNSNSYNNQIMVEGNPYAYITANNTSEVYPIPVLSNLPETPISIGTSPERLAITPDGRFAYILDSGTNEVLVFDITSRTQVDSIPTGGTLPYAIAITPDGSTAYVVNQTSENITPIDIATNTAGTLIALPAGSIPTDISISTNGLTAYVVNSGLNSLSPITIPANTIGTAIPIGSSPWGIAVTPDGTTAYVSSMGSNTVIPLDLGTNTPGTPIAVGPSPRAIAIRSNNLTAYVLNSGDNTVTPIDITTNTAGSPTNAISSSEDMAISPILASFGMGYVTSPGSNEYLTLIISGNTLGDSRNLFPSNPFGVAFVPEPSPIAEFFATPASPGNATSFNAQGSLSPVGGFSNYAWDFGDGNTQNTTSSTINHVYNSSGPFNVILTVTTQFGTSNTVLFTGKTVSNDGQSFASVTKEVIIPPAPVPTVTNVNPNTGPTSGGTVITITGTNFYDVQSVTFGLSPAASYVVNSDTSITATTPAHVAGVVDVRVANLSGTSPITPNDNFIFNGNPPTVTNVNPNSGPTTGGGAVTLTGTNFTGATSVTFGANPALFVINNSTTITATAPAGSVGSVNVIVENADGPSAADPANLYTYTAVLPVVTSVSPNSGLTSGGEIVTISGSNFTGATSVFFGLNAAVFVVNNDNTITATAPLGSEGTVHVIVTNADGPSTPSVSDEYTYIALPTTPAVSSISPTSGTVNGGTAVSITGSNFTGATNVLFGMTPATSFIVEADNSISAIAPPGVPGTVTVFVVSPSGISSAGPNTSFTYFIPQPLPPSDFAGKAKRNKFATQTEYFNLLTWVPSPDPTVVSYEIYEFGTLIAVIPASGPTFFENHNLRKNRVYEYTLYSVNGSGIKSDPVFIVVTP</sequence>
<dbReference type="EMBL" id="CCEJ010000003">
    <property type="protein sequence ID" value="CDR33225.1"/>
    <property type="molecule type" value="Genomic_DNA"/>
</dbReference>
<dbReference type="Pfam" id="PF10282">
    <property type="entry name" value="Lactonase"/>
    <property type="match status" value="1"/>
</dbReference>
<dbReference type="InterPro" id="IPR000601">
    <property type="entry name" value="PKD_dom"/>
</dbReference>
<dbReference type="SUPFAM" id="SSF49299">
    <property type="entry name" value="PKD domain"/>
    <property type="match status" value="1"/>
</dbReference>
<evidence type="ECO:0000256" key="1">
    <source>
        <dbReference type="SAM" id="SignalP"/>
    </source>
</evidence>
<dbReference type="Pfam" id="PF01833">
    <property type="entry name" value="TIG"/>
    <property type="match status" value="5"/>
</dbReference>
<dbReference type="SUPFAM" id="SSF51004">
    <property type="entry name" value="C-terminal (heme d1) domain of cytochrome cd1-nitrite reductase"/>
    <property type="match status" value="1"/>
</dbReference>
<dbReference type="InterPro" id="IPR019405">
    <property type="entry name" value="Lactonase_7-beta_prop"/>
</dbReference>
<dbReference type="STRING" id="1437425.CSEC_0388"/>
<evidence type="ECO:0000313" key="4">
    <source>
        <dbReference type="Proteomes" id="UP000031552"/>
    </source>
</evidence>
<dbReference type="eggNOG" id="COG3468">
    <property type="taxonomic scope" value="Bacteria"/>
</dbReference>
<dbReference type="Pfam" id="PF18911">
    <property type="entry name" value="PKD_4"/>
    <property type="match status" value="1"/>
</dbReference>
<feature type="domain" description="PKD" evidence="2">
    <location>
        <begin position="430"/>
        <end position="488"/>
    </location>
</feature>
<dbReference type="InterPro" id="IPR011048">
    <property type="entry name" value="Haem_d1_sf"/>
</dbReference>
<dbReference type="PANTHER" id="PTHR47197:SF3">
    <property type="entry name" value="DIHYDRO-HEME D1 DEHYDROGENASE"/>
    <property type="match status" value="1"/>
</dbReference>
<dbReference type="InterPro" id="IPR015943">
    <property type="entry name" value="WD40/YVTN_repeat-like_dom_sf"/>
</dbReference>
<dbReference type="PANTHER" id="PTHR47197">
    <property type="entry name" value="PROTEIN NIRF"/>
    <property type="match status" value="1"/>
</dbReference>
<keyword evidence="1" id="KW-0732">Signal</keyword>
<dbReference type="Gene3D" id="2.60.40.10">
    <property type="entry name" value="Immunoglobulins"/>
    <property type="match status" value="6"/>
</dbReference>
<dbReference type="SUPFAM" id="SSF81296">
    <property type="entry name" value="E set domains"/>
    <property type="match status" value="5"/>
</dbReference>
<comment type="caution">
    <text evidence="3">The sequence shown here is derived from an EMBL/GenBank/DDBJ whole genome shotgun (WGS) entry which is preliminary data.</text>
</comment>
<dbReference type="OrthoDB" id="144314at2"/>
<dbReference type="eggNOG" id="COG3391">
    <property type="taxonomic scope" value="Bacteria"/>
</dbReference>
<dbReference type="CDD" id="cd00102">
    <property type="entry name" value="IPT"/>
    <property type="match status" value="4"/>
</dbReference>
<reference evidence="3" key="1">
    <citation type="submission" date="2013-12" db="EMBL/GenBank/DDBJ databases">
        <authorList>
            <person name="Linke B."/>
        </authorList>
    </citation>
    <scope>NUCLEOTIDE SEQUENCE [LARGE SCALE GENOMIC DNA]</scope>
    <source>
        <strain evidence="3">CRIB-18</strain>
    </source>
</reference>
<dbReference type="InterPro" id="IPR002909">
    <property type="entry name" value="IPT_dom"/>
</dbReference>
<feature type="chain" id="PRO_5001853819" evidence="1">
    <location>
        <begin position="23"/>
        <end position="958"/>
    </location>
</feature>
<protein>
    <submittedName>
        <fullName evidence="3">Secreted protein</fullName>
    </submittedName>
</protein>
<proteinExistence type="predicted"/>
<name>A0A090D098_9BACT</name>
<dbReference type="PROSITE" id="PS50093">
    <property type="entry name" value="PKD"/>
    <property type="match status" value="1"/>
</dbReference>